<reference evidence="2 3" key="1">
    <citation type="submission" date="2016-10" db="EMBL/GenBank/DDBJ databases">
        <authorList>
            <person name="de Groot N.N."/>
        </authorList>
    </citation>
    <scope>NUCLEOTIDE SEQUENCE [LARGE SCALE GENOMIC DNA]</scope>
    <source>
        <strain evidence="2 3">CGMCC 4.3519</strain>
    </source>
</reference>
<keyword evidence="1" id="KW-0812">Transmembrane</keyword>
<dbReference type="EMBL" id="FOET01000001">
    <property type="protein sequence ID" value="SEP66107.1"/>
    <property type="molecule type" value="Genomic_DNA"/>
</dbReference>
<evidence type="ECO:0000313" key="2">
    <source>
        <dbReference type="EMBL" id="SEP66107.1"/>
    </source>
</evidence>
<proteinExistence type="predicted"/>
<gene>
    <name evidence="2" type="ORF">SAMN05216481_101640</name>
</gene>
<accession>A0A1H8ZP76</accession>
<name>A0A1H8ZP76_9ACTN</name>
<evidence type="ECO:0000313" key="3">
    <source>
        <dbReference type="Proteomes" id="UP000199055"/>
    </source>
</evidence>
<evidence type="ECO:0000256" key="1">
    <source>
        <dbReference type="SAM" id="Phobius"/>
    </source>
</evidence>
<dbReference type="RefSeq" id="WP_093655054.1">
    <property type="nucleotide sequence ID" value="NZ_FOET01000001.1"/>
</dbReference>
<protein>
    <submittedName>
        <fullName evidence="2">Uncharacterized protein</fullName>
    </submittedName>
</protein>
<feature type="transmembrane region" description="Helical" evidence="1">
    <location>
        <begin position="24"/>
        <end position="47"/>
    </location>
</feature>
<sequence>MGFQGLQIEENDRFERGEWAFERIAWVVMAAIVAAALVGLFGGLGVFASRQASAAAGALTVEYPGLTRYTAKTDLRITTGAAAVSEGQVALTLSSDWVDGADINQVIPEPDTWESTPDGLRLTFPAGAAPPEVRISYRPDVIGSHPGTVTVGEAGPAVDFQQFVYP</sequence>
<keyword evidence="1" id="KW-0472">Membrane</keyword>
<dbReference type="AlphaFoldDB" id="A0A1H8ZP76"/>
<dbReference type="Proteomes" id="UP000199055">
    <property type="component" value="Unassembled WGS sequence"/>
</dbReference>
<keyword evidence="1" id="KW-1133">Transmembrane helix</keyword>
<keyword evidence="3" id="KW-1185">Reference proteome</keyword>
<organism evidence="2 3">
    <name type="scientific">Streptomyces radiopugnans</name>
    <dbReference type="NCBI Taxonomy" id="403935"/>
    <lineage>
        <taxon>Bacteria</taxon>
        <taxon>Bacillati</taxon>
        <taxon>Actinomycetota</taxon>
        <taxon>Actinomycetes</taxon>
        <taxon>Kitasatosporales</taxon>
        <taxon>Streptomycetaceae</taxon>
        <taxon>Streptomyces</taxon>
    </lineage>
</organism>